<dbReference type="RefSeq" id="WP_166954005.1">
    <property type="nucleotide sequence ID" value="NZ_JAASQI010000007.1"/>
</dbReference>
<dbReference type="InterPro" id="IPR043724">
    <property type="entry name" value="DUF5666"/>
</dbReference>
<dbReference type="Proteomes" id="UP001429580">
    <property type="component" value="Unassembled WGS sequence"/>
</dbReference>
<evidence type="ECO:0000313" key="4">
    <source>
        <dbReference type="Proteomes" id="UP001429580"/>
    </source>
</evidence>
<accession>A0ABX0V262</accession>
<evidence type="ECO:0000256" key="1">
    <source>
        <dbReference type="SAM" id="MobiDB-lite"/>
    </source>
</evidence>
<evidence type="ECO:0000313" key="3">
    <source>
        <dbReference type="EMBL" id="NIJ59022.1"/>
    </source>
</evidence>
<feature type="domain" description="DUF5666" evidence="2">
    <location>
        <begin position="116"/>
        <end position="168"/>
    </location>
</feature>
<organism evidence="3 4">
    <name type="scientific">Pseudochelatococcus lubricantis</name>
    <dbReference type="NCBI Taxonomy" id="1538102"/>
    <lineage>
        <taxon>Bacteria</taxon>
        <taxon>Pseudomonadati</taxon>
        <taxon>Pseudomonadota</taxon>
        <taxon>Alphaproteobacteria</taxon>
        <taxon>Hyphomicrobiales</taxon>
        <taxon>Chelatococcaceae</taxon>
        <taxon>Pseudochelatococcus</taxon>
    </lineage>
</organism>
<dbReference type="PROSITE" id="PS51318">
    <property type="entry name" value="TAT"/>
    <property type="match status" value="1"/>
</dbReference>
<feature type="compositionally biased region" description="Gly residues" evidence="1">
    <location>
        <begin position="305"/>
        <end position="314"/>
    </location>
</feature>
<dbReference type="Pfam" id="PF18914">
    <property type="entry name" value="DUF5666"/>
    <property type="match status" value="1"/>
</dbReference>
<name>A0ABX0V262_9HYPH</name>
<dbReference type="EMBL" id="JAASQI010000007">
    <property type="protein sequence ID" value="NIJ59022.1"/>
    <property type="molecule type" value="Genomic_DNA"/>
</dbReference>
<reference evidence="3 4" key="1">
    <citation type="submission" date="2020-03" db="EMBL/GenBank/DDBJ databases">
        <title>Genomic Encyclopedia of Type Strains, Phase IV (KMG-IV): sequencing the most valuable type-strain genomes for metagenomic binning, comparative biology and taxonomic classification.</title>
        <authorList>
            <person name="Goeker M."/>
        </authorList>
    </citation>
    <scope>NUCLEOTIDE SEQUENCE [LARGE SCALE GENOMIC DNA]</scope>
    <source>
        <strain evidence="3 4">DSM 103870</strain>
    </source>
</reference>
<comment type="caution">
    <text evidence="3">The sequence shown here is derived from an EMBL/GenBank/DDBJ whole genome shotgun (WGS) entry which is preliminary data.</text>
</comment>
<feature type="region of interest" description="Disordered" evidence="1">
    <location>
        <begin position="290"/>
        <end position="404"/>
    </location>
</feature>
<feature type="compositionally biased region" description="Gly residues" evidence="1">
    <location>
        <begin position="366"/>
        <end position="404"/>
    </location>
</feature>
<protein>
    <recommendedName>
        <fullName evidence="2">DUF5666 domain-containing protein</fullName>
    </recommendedName>
</protein>
<evidence type="ECO:0000259" key="2">
    <source>
        <dbReference type="Pfam" id="PF18914"/>
    </source>
</evidence>
<proteinExistence type="predicted"/>
<sequence length="404" mass="41768">MTSPSAFSRRTFLAGLAGIGSVSLVGPGKANDEETKPYAGDRGLGGTGFIGTIQRFGSIIVNDSRIGFRPDVRVTLDGNPASVGDLRIGQVVQTVARTDGEGFTTTHIAVVSEVVGPIDRITQTGLTVLGQQVETAGLTRQNRWRAGQRVAVYGLRRIDETIFASRIEYRAPGRSARPDTVSGVVVNDGKALWIGNLPLKGVPPEAVGRRVTLTGSREKGWFVARSVRRDDFIHTPGLRRLSIETFARSVGDAIQTVAGLALDGHRLTRGADFDEARVVISASVDERGRTIADNVGPSSSRIGDRGPGAGRGPGPGQPTGRTPQPSPMAEPSFGRNRASPGVPGQGPMGPSPEDSRFGMDGMGPRNAGGGGFSGSGADGGRGGFGSPGDGGGRGRGSGPGDGPR</sequence>
<keyword evidence="4" id="KW-1185">Reference proteome</keyword>
<gene>
    <name evidence="3" type="ORF">FHS82_002877</name>
</gene>
<dbReference type="InterPro" id="IPR006311">
    <property type="entry name" value="TAT_signal"/>
</dbReference>